<dbReference type="Gene3D" id="3.90.1150.10">
    <property type="entry name" value="Aspartate Aminotransferase, domain 1"/>
    <property type="match status" value="1"/>
</dbReference>
<evidence type="ECO:0000256" key="4">
    <source>
        <dbReference type="ARBA" id="ARBA00022898"/>
    </source>
</evidence>
<dbReference type="PANTHER" id="PTHR11986:SF79">
    <property type="entry name" value="ACETYLORNITHINE AMINOTRANSFERASE, MITOCHONDRIAL"/>
    <property type="match status" value="1"/>
</dbReference>
<dbReference type="InterPro" id="IPR036583">
    <property type="entry name" value="23S_rRNA_IVS_sf"/>
</dbReference>
<gene>
    <name evidence="6" type="ORF">IDJ75_00785</name>
</gene>
<comment type="similarity">
    <text evidence="5">Belongs to the class-III pyridoxal-phosphate-dependent aminotransferase family.</text>
</comment>
<dbReference type="InterPro" id="IPR015422">
    <property type="entry name" value="PyrdxlP-dep_Trfase_small"/>
</dbReference>
<dbReference type="Pfam" id="PF05635">
    <property type="entry name" value="23S_rRNA_IVP"/>
    <property type="match status" value="1"/>
</dbReference>
<dbReference type="InterPro" id="IPR005814">
    <property type="entry name" value="Aminotrans_3"/>
</dbReference>
<dbReference type="CDD" id="cd00610">
    <property type="entry name" value="OAT_like"/>
    <property type="match status" value="1"/>
</dbReference>
<evidence type="ECO:0000256" key="3">
    <source>
        <dbReference type="ARBA" id="ARBA00022679"/>
    </source>
</evidence>
<keyword evidence="4 5" id="KW-0663">Pyridoxal phosphate</keyword>
<proteinExistence type="inferred from homology"/>
<reference evidence="6 7" key="1">
    <citation type="submission" date="2020-09" db="EMBL/GenBank/DDBJ databases">
        <title>Novel species of Mucilaginibacter isolated from a glacier on the Tibetan Plateau.</title>
        <authorList>
            <person name="Liu Q."/>
            <person name="Xin Y.-H."/>
        </authorList>
    </citation>
    <scope>NUCLEOTIDE SEQUENCE [LARGE SCALE GENOMIC DNA]</scope>
    <source>
        <strain evidence="6 7">CGMCC 1.13878</strain>
    </source>
</reference>
<evidence type="ECO:0000256" key="1">
    <source>
        <dbReference type="ARBA" id="ARBA00001933"/>
    </source>
</evidence>
<organism evidence="6 7">
    <name type="scientific">Mucilaginibacter rigui</name>
    <dbReference type="NCBI Taxonomy" id="534635"/>
    <lineage>
        <taxon>Bacteria</taxon>
        <taxon>Pseudomonadati</taxon>
        <taxon>Bacteroidota</taxon>
        <taxon>Sphingobacteriia</taxon>
        <taxon>Sphingobacteriales</taxon>
        <taxon>Sphingobacteriaceae</taxon>
        <taxon>Mucilaginibacter</taxon>
    </lineage>
</organism>
<evidence type="ECO:0000313" key="6">
    <source>
        <dbReference type="EMBL" id="MBD1383797.1"/>
    </source>
</evidence>
<dbReference type="InterPro" id="IPR050103">
    <property type="entry name" value="Class-III_PLP-dep_AT"/>
</dbReference>
<name>A0ABR7WZM2_9SPHI</name>
<keyword evidence="3" id="KW-0808">Transferase</keyword>
<dbReference type="SUPFAM" id="SSF158446">
    <property type="entry name" value="IVS-encoded protein-like"/>
    <property type="match status" value="1"/>
</dbReference>
<dbReference type="InterPro" id="IPR015424">
    <property type="entry name" value="PyrdxlP-dep_Trfase"/>
</dbReference>
<dbReference type="NCBIfam" id="TIGR02436">
    <property type="entry name" value="four helix bundle protein"/>
    <property type="match status" value="1"/>
</dbReference>
<comment type="cofactor">
    <cofactor evidence="1">
        <name>pyridoxal 5'-phosphate</name>
        <dbReference type="ChEBI" id="CHEBI:597326"/>
    </cofactor>
</comment>
<dbReference type="Gene3D" id="3.40.640.10">
    <property type="entry name" value="Type I PLP-dependent aspartate aminotransferase-like (Major domain)"/>
    <property type="match status" value="1"/>
</dbReference>
<keyword evidence="7" id="KW-1185">Reference proteome</keyword>
<dbReference type="InterPro" id="IPR049704">
    <property type="entry name" value="Aminotrans_3_PPA_site"/>
</dbReference>
<dbReference type="RefSeq" id="WP_191173714.1">
    <property type="nucleotide sequence ID" value="NZ_JACWMW010000001.1"/>
</dbReference>
<dbReference type="PANTHER" id="PTHR11986">
    <property type="entry name" value="AMINOTRANSFERASE CLASS III"/>
    <property type="match status" value="1"/>
</dbReference>
<dbReference type="PROSITE" id="PS00600">
    <property type="entry name" value="AA_TRANSFER_CLASS_3"/>
    <property type="match status" value="1"/>
</dbReference>
<evidence type="ECO:0000256" key="5">
    <source>
        <dbReference type="RuleBase" id="RU003560"/>
    </source>
</evidence>
<accession>A0ABR7WZM2</accession>
<comment type="caution">
    <text evidence="6">The sequence shown here is derived from an EMBL/GenBank/DDBJ whole genome shotgun (WGS) entry which is preliminary data.</text>
</comment>
<dbReference type="InterPro" id="IPR015421">
    <property type="entry name" value="PyrdxlP-dep_Trfase_major"/>
</dbReference>
<protein>
    <submittedName>
        <fullName evidence="6">Aminotransferase class III-fold pyridoxal phosphate-dependent enzyme</fullName>
    </submittedName>
</protein>
<dbReference type="EMBL" id="JACWMW010000001">
    <property type="protein sequence ID" value="MBD1383797.1"/>
    <property type="molecule type" value="Genomic_DNA"/>
</dbReference>
<dbReference type="InterPro" id="IPR012657">
    <property type="entry name" value="23S_rRNA-intervening_sequence"/>
</dbReference>
<dbReference type="Proteomes" id="UP000618754">
    <property type="component" value="Unassembled WGS sequence"/>
</dbReference>
<dbReference type="Gene3D" id="1.20.1440.60">
    <property type="entry name" value="23S rRNA-intervening sequence"/>
    <property type="match status" value="1"/>
</dbReference>
<sequence length="540" mass="59936">MSKFNKFEDLDIWKIAVSIAIDVYLLCDSEPLKSDWGMKDQIRRAACSMSDNIAEGFEYNNNPDFIRYLNYAKGSSGEFRNKLFILSQAGKLDTVVYETLYARSVEFSSKTKSLIDYLKKFEADKKKNNITTFQPSNLTTTSMLTLRQLFLNNNAQTTHFPLLLEFERAQGVYIYDEAGNAYTDLISGIGVSNLGHSNPKVVQAVKDQVDKYMHLMVYGEYVQTPQVRFAEKLVSILPKTLNSVYFTNSGSEAVEGALKLAKRFTGRHQVVAFHGSYHGSTHGALSVMGNEEYKQAYRPLLPGVNFISLNNLPDLELITRQTACVILETVQGEAGIRVPHTAYMQALRARCTEVGALLILDEIQAAFGRTGQLFAFKHFNIVPDILLLAKALGGGMPVGAFIAPVDVMSAFKENPILGHITTFGGHPVCCAAGLAALEVLLEENLVAAVAEKEAIIRKHLVHPAIKEIRGIGLMLAVEFESFELNKKIIDTCIENHIITDWFLHCSNSMRLAPPLVISNTQLINACNIIIKAIEFHADTV</sequence>
<dbReference type="SUPFAM" id="SSF53383">
    <property type="entry name" value="PLP-dependent transferases"/>
    <property type="match status" value="1"/>
</dbReference>
<keyword evidence="2 6" id="KW-0032">Aminotransferase</keyword>
<dbReference type="GO" id="GO:0008483">
    <property type="term" value="F:transaminase activity"/>
    <property type="evidence" value="ECO:0007669"/>
    <property type="project" value="UniProtKB-KW"/>
</dbReference>
<dbReference type="Pfam" id="PF00202">
    <property type="entry name" value="Aminotran_3"/>
    <property type="match status" value="1"/>
</dbReference>
<evidence type="ECO:0000256" key="2">
    <source>
        <dbReference type="ARBA" id="ARBA00022576"/>
    </source>
</evidence>
<evidence type="ECO:0000313" key="7">
    <source>
        <dbReference type="Proteomes" id="UP000618754"/>
    </source>
</evidence>